<evidence type="ECO:0000313" key="2">
    <source>
        <dbReference type="EMBL" id="OTG67699.1"/>
    </source>
</evidence>
<protein>
    <submittedName>
        <fullName evidence="2">Alanine racemase</fullName>
    </submittedName>
</protein>
<evidence type="ECO:0000313" key="3">
    <source>
        <dbReference type="Proteomes" id="UP000242765"/>
    </source>
</evidence>
<sequence length="387" mass="44532">MSDIFFEQLNYDLKQVAVGLPQLIVDQQALEQNIQYVKVKLLQAQHLQPRLVVKSLACLNLLKLLSEQLHTQRFMLFHLPQLHSILENFIAADVLFGKPMPVSAVSNFYQQYPEWAAVKIQWLVDTEQRILQYLAVAQQFSLQLQINLEIDVGLHRGGIQSEQELIRILNLIQNHPQYLSLSGLMGYDAHVTKIPKFIKKPAIAYRESQAIYLNYKELIRQRFPHLYRDDLCFNGGGSPSFHLHVQQSICNDLSFGSMLLKPSDFDLASLAVLQTVLWIATPVLKVLPYTQLPGMPVLNKLPHSSKALFVYGGYWMANYVYPQGSHPHRLYGRSANQELVNVPKNAKISVDDYVFLRPTQSEAIIPQFSKLYCYKDRAFEAWETFRE</sequence>
<organism evidence="2 3">
    <name type="scientific">Acinetobacter silvestris</name>
    <dbReference type="NCBI Taxonomy" id="1977882"/>
    <lineage>
        <taxon>Bacteria</taxon>
        <taxon>Pseudomonadati</taxon>
        <taxon>Pseudomonadota</taxon>
        <taxon>Gammaproteobacteria</taxon>
        <taxon>Moraxellales</taxon>
        <taxon>Moraxellaceae</taxon>
        <taxon>Acinetobacter</taxon>
    </lineage>
</organism>
<dbReference type="PANTHER" id="PTHR28004:SF2">
    <property type="entry name" value="D-SERINE DEHYDRATASE"/>
    <property type="match status" value="1"/>
</dbReference>
<name>A0A1Y3CKP2_9GAMM</name>
<dbReference type="PANTHER" id="PTHR28004">
    <property type="entry name" value="ZGC:162816-RELATED"/>
    <property type="match status" value="1"/>
</dbReference>
<feature type="domain" description="Alanine racemase N-terminal" evidence="1">
    <location>
        <begin position="25"/>
        <end position="244"/>
    </location>
</feature>
<evidence type="ECO:0000259" key="1">
    <source>
        <dbReference type="Pfam" id="PF01168"/>
    </source>
</evidence>
<dbReference type="GO" id="GO:0008721">
    <property type="term" value="F:D-serine ammonia-lyase activity"/>
    <property type="evidence" value="ECO:0007669"/>
    <property type="project" value="TreeGrafter"/>
</dbReference>
<dbReference type="InterPro" id="IPR001608">
    <property type="entry name" value="Ala_racemase_N"/>
</dbReference>
<dbReference type="GO" id="GO:0036088">
    <property type="term" value="P:D-serine catabolic process"/>
    <property type="evidence" value="ECO:0007669"/>
    <property type="project" value="TreeGrafter"/>
</dbReference>
<dbReference type="Gene3D" id="3.20.20.10">
    <property type="entry name" value="Alanine racemase"/>
    <property type="match status" value="1"/>
</dbReference>
<dbReference type="InterPro" id="IPR051466">
    <property type="entry name" value="D-amino_acid_metab_enzyme"/>
</dbReference>
<accession>A0A1Y3CKP2</accession>
<dbReference type="AlphaFoldDB" id="A0A1Y3CKP2"/>
<gene>
    <name evidence="2" type="ORF">B9T28_01395</name>
</gene>
<dbReference type="EMBL" id="NEGB01000001">
    <property type="protein sequence ID" value="OTG67699.1"/>
    <property type="molecule type" value="Genomic_DNA"/>
</dbReference>
<comment type="caution">
    <text evidence="2">The sequence shown here is derived from an EMBL/GenBank/DDBJ whole genome shotgun (WGS) entry which is preliminary data.</text>
</comment>
<dbReference type="InterPro" id="IPR029066">
    <property type="entry name" value="PLP-binding_barrel"/>
</dbReference>
<dbReference type="Proteomes" id="UP000242765">
    <property type="component" value="Unassembled WGS sequence"/>
</dbReference>
<dbReference type="SUPFAM" id="SSF51419">
    <property type="entry name" value="PLP-binding barrel"/>
    <property type="match status" value="1"/>
</dbReference>
<dbReference type="RefSeq" id="WP_086202547.1">
    <property type="nucleotide sequence ID" value="NZ_NEGB01000001.1"/>
</dbReference>
<dbReference type="Pfam" id="PF01168">
    <property type="entry name" value="Ala_racemase_N"/>
    <property type="match status" value="1"/>
</dbReference>
<proteinExistence type="predicted"/>
<reference evidence="2 3" key="1">
    <citation type="submission" date="2017-04" db="EMBL/GenBank/DDBJ databases">
        <title>High diversity of culturable Acinetobacter species in natural soil and water ecosystems.</title>
        <authorList>
            <person name="Nemec A."/>
            <person name="Radolfova-Krizova L."/>
        </authorList>
    </citation>
    <scope>NUCLEOTIDE SEQUENCE [LARGE SCALE GENOMIC DNA]</scope>
    <source>
        <strain evidence="2 3">ANC 4999</strain>
    </source>
</reference>
<dbReference type="STRING" id="1977882.B9T28_01395"/>
<dbReference type="OrthoDB" id="339576at2"/>
<keyword evidence="3" id="KW-1185">Reference proteome</keyword>